<dbReference type="PANTHER" id="PTHR43235:SF1">
    <property type="entry name" value="GLUTAMINE AMIDOTRANSFERASE PB2B2.05-RELATED"/>
    <property type="match status" value="1"/>
</dbReference>
<dbReference type="InterPro" id="IPR011697">
    <property type="entry name" value="Peptidase_C26"/>
</dbReference>
<dbReference type="PROSITE" id="PS51273">
    <property type="entry name" value="GATASE_TYPE_1"/>
    <property type="match status" value="1"/>
</dbReference>
<dbReference type="Pfam" id="PF07722">
    <property type="entry name" value="Peptidase_C26"/>
    <property type="match status" value="1"/>
</dbReference>
<comment type="caution">
    <text evidence="1">The sequence shown here is derived from an EMBL/GenBank/DDBJ whole genome shotgun (WGS) entry which is preliminary data.</text>
</comment>
<dbReference type="PANTHER" id="PTHR43235">
    <property type="entry name" value="GLUTAMINE AMIDOTRANSFERASE PB2B2.05-RELATED"/>
    <property type="match status" value="1"/>
</dbReference>
<dbReference type="SUPFAM" id="SSF52317">
    <property type="entry name" value="Class I glutamine amidotransferase-like"/>
    <property type="match status" value="1"/>
</dbReference>
<dbReference type="GO" id="GO:0005829">
    <property type="term" value="C:cytosol"/>
    <property type="evidence" value="ECO:0007669"/>
    <property type="project" value="TreeGrafter"/>
</dbReference>
<dbReference type="RefSeq" id="WP_123121782.1">
    <property type="nucleotide sequence ID" value="NZ_RJJR01000014.1"/>
</dbReference>
<gene>
    <name evidence="1" type="ORF">EFY79_16210</name>
</gene>
<dbReference type="Gene3D" id="3.40.50.880">
    <property type="match status" value="1"/>
</dbReference>
<dbReference type="EMBL" id="RJJR01000014">
    <property type="protein sequence ID" value="RNI34240.1"/>
    <property type="molecule type" value="Genomic_DNA"/>
</dbReference>
<dbReference type="OrthoDB" id="9804920at2"/>
<dbReference type="AlphaFoldDB" id="A0A3M9N8V4"/>
<sequence length="234" mass="26741">MKKIIIGISEGLNYSKYEDWIKKEPDVAVIMLSYRLDNFSEIEKCDGIILSGGCDINPVLYHQPGFLPFSDPNEIDEKRDEFEWKIVQHTEEKQKPLLGICRGLQFVNVYFGGILLPDIPSFGKFNHNKFEEGKDRHHNVMVDTNSLLYKITGEQSGMVNSAHHQSVDIPGEGLVANAVSADGIIEGMERRYPEGKSYLMLVQWHPERMINQESSFVKKVKQSFMDASRQFANK</sequence>
<dbReference type="CDD" id="cd01745">
    <property type="entry name" value="GATase1_2"/>
    <property type="match status" value="1"/>
</dbReference>
<reference evidence="1 2" key="1">
    <citation type="submission" date="2018-11" db="EMBL/GenBank/DDBJ databases">
        <title>Draft genome sequence of Ferruginibacter sp. BO-59.</title>
        <authorList>
            <person name="Im W.T."/>
        </authorList>
    </citation>
    <scope>NUCLEOTIDE SEQUENCE [LARGE SCALE GENOMIC DNA]</scope>
    <source>
        <strain evidence="1 2">BO-59</strain>
    </source>
</reference>
<dbReference type="GO" id="GO:0016811">
    <property type="term" value="F:hydrolase activity, acting on carbon-nitrogen (but not peptide) bonds, in linear amides"/>
    <property type="evidence" value="ECO:0007669"/>
    <property type="project" value="InterPro"/>
</dbReference>
<dbReference type="InterPro" id="IPR044668">
    <property type="entry name" value="PuuD-like"/>
</dbReference>
<keyword evidence="2" id="KW-1185">Reference proteome</keyword>
<name>A0A3M9N8V4_9BACT</name>
<keyword evidence="1" id="KW-0378">Hydrolase</keyword>
<protein>
    <submittedName>
        <fullName evidence="1">Gamma-glutamyl-gamma-aminobutyrate hydrolase family protein</fullName>
    </submittedName>
</protein>
<dbReference type="Proteomes" id="UP000267223">
    <property type="component" value="Unassembled WGS sequence"/>
</dbReference>
<proteinExistence type="predicted"/>
<evidence type="ECO:0000313" key="2">
    <source>
        <dbReference type="Proteomes" id="UP000267223"/>
    </source>
</evidence>
<dbReference type="InterPro" id="IPR029062">
    <property type="entry name" value="Class_I_gatase-like"/>
</dbReference>
<organism evidence="1 2">
    <name type="scientific">Hanamia caeni</name>
    <dbReference type="NCBI Taxonomy" id="2294116"/>
    <lineage>
        <taxon>Bacteria</taxon>
        <taxon>Pseudomonadati</taxon>
        <taxon>Bacteroidota</taxon>
        <taxon>Chitinophagia</taxon>
        <taxon>Chitinophagales</taxon>
        <taxon>Chitinophagaceae</taxon>
        <taxon>Hanamia</taxon>
    </lineage>
</organism>
<accession>A0A3M9N8V4</accession>
<evidence type="ECO:0000313" key="1">
    <source>
        <dbReference type="EMBL" id="RNI34240.1"/>
    </source>
</evidence>